<comment type="similarity">
    <text evidence="9">Belongs to the drug/metabolite transporter (DMT) superfamily. Small multidrug resistance (SMR) (TC 2.A.7.1) family.</text>
</comment>
<gene>
    <name evidence="11" type="ORF">GCM10023337_21450</name>
</gene>
<dbReference type="EMBL" id="BAABKD010000011">
    <property type="protein sequence ID" value="GAA5093099.1"/>
    <property type="molecule type" value="Genomic_DNA"/>
</dbReference>
<evidence type="ECO:0000256" key="5">
    <source>
        <dbReference type="ARBA" id="ARBA00022519"/>
    </source>
</evidence>
<dbReference type="Proteomes" id="UP001500227">
    <property type="component" value="Unassembled WGS sequence"/>
</dbReference>
<dbReference type="Pfam" id="PF00893">
    <property type="entry name" value="Multi_Drug_Res"/>
    <property type="match status" value="1"/>
</dbReference>
<evidence type="ECO:0000256" key="2">
    <source>
        <dbReference type="ARBA" id="ARBA00011359"/>
    </source>
</evidence>
<comment type="subcellular location">
    <subcellularLocation>
        <location evidence="1">Cell inner membrane</location>
        <topology evidence="1">Multi-pass membrane protein</topology>
    </subcellularLocation>
    <subcellularLocation>
        <location evidence="9">Cell membrane</location>
        <topology evidence="9">Multi-pass membrane protein</topology>
    </subcellularLocation>
</comment>
<dbReference type="InterPro" id="IPR000390">
    <property type="entry name" value="Small_drug/metabolite_transptr"/>
</dbReference>
<keyword evidence="5" id="KW-0997">Cell inner membrane</keyword>
<evidence type="ECO:0000256" key="3">
    <source>
        <dbReference type="ARBA" id="ARBA00021114"/>
    </source>
</evidence>
<dbReference type="SUPFAM" id="SSF103481">
    <property type="entry name" value="Multidrug resistance efflux transporter EmrE"/>
    <property type="match status" value="1"/>
</dbReference>
<dbReference type="PANTHER" id="PTHR30561">
    <property type="entry name" value="SMR FAMILY PROTON-DEPENDENT DRUG EFFLUX TRANSPORTER SUGE"/>
    <property type="match status" value="1"/>
</dbReference>
<dbReference type="InterPro" id="IPR037185">
    <property type="entry name" value="EmrE-like"/>
</dbReference>
<evidence type="ECO:0000313" key="12">
    <source>
        <dbReference type="Proteomes" id="UP001500227"/>
    </source>
</evidence>
<keyword evidence="8 10" id="KW-0472">Membrane</keyword>
<name>A0ABP9M8Z3_9BURK</name>
<evidence type="ECO:0000256" key="4">
    <source>
        <dbReference type="ARBA" id="ARBA00022475"/>
    </source>
</evidence>
<keyword evidence="4" id="KW-1003">Cell membrane</keyword>
<evidence type="ECO:0000256" key="8">
    <source>
        <dbReference type="ARBA" id="ARBA00023136"/>
    </source>
</evidence>
<dbReference type="Gene3D" id="1.10.3730.20">
    <property type="match status" value="1"/>
</dbReference>
<sequence>MSIHFAFLLSSVVLDVLANLALAISNGFKKKVWGVAAIVLIMAAFALLAIAVQGMPLFVAYTAWGVLSIAGTALATWWFLDQPMNRTIVFGIMLLILAILLMQVDG</sequence>
<feature type="transmembrane region" description="Helical" evidence="10">
    <location>
        <begin position="58"/>
        <end position="80"/>
    </location>
</feature>
<feature type="transmembrane region" description="Helical" evidence="10">
    <location>
        <begin position="33"/>
        <end position="51"/>
    </location>
</feature>
<dbReference type="PANTHER" id="PTHR30561:SF6">
    <property type="entry name" value="SPERMIDINE EXPORT PROTEIN MDTI"/>
    <property type="match status" value="1"/>
</dbReference>
<reference evidence="12" key="1">
    <citation type="journal article" date="2019" name="Int. J. Syst. Evol. Microbiol.">
        <title>The Global Catalogue of Microorganisms (GCM) 10K type strain sequencing project: providing services to taxonomists for standard genome sequencing and annotation.</title>
        <authorList>
            <consortium name="The Broad Institute Genomics Platform"/>
            <consortium name="The Broad Institute Genome Sequencing Center for Infectious Disease"/>
            <person name="Wu L."/>
            <person name="Ma J."/>
        </authorList>
    </citation>
    <scope>NUCLEOTIDE SEQUENCE [LARGE SCALE GENOMIC DNA]</scope>
    <source>
        <strain evidence="12">JCM 18423</strain>
    </source>
</reference>
<dbReference type="RefSeq" id="WP_300648068.1">
    <property type="nucleotide sequence ID" value="NZ_BAABKD010000011.1"/>
</dbReference>
<evidence type="ECO:0000256" key="10">
    <source>
        <dbReference type="SAM" id="Phobius"/>
    </source>
</evidence>
<keyword evidence="12" id="KW-1185">Reference proteome</keyword>
<evidence type="ECO:0000256" key="7">
    <source>
        <dbReference type="ARBA" id="ARBA00022989"/>
    </source>
</evidence>
<evidence type="ECO:0000313" key="11">
    <source>
        <dbReference type="EMBL" id="GAA5093099.1"/>
    </source>
</evidence>
<proteinExistence type="inferred from homology"/>
<comment type="subunit">
    <text evidence="2">Forms a complex with MdtJ.</text>
</comment>
<keyword evidence="6 9" id="KW-0812">Transmembrane</keyword>
<keyword evidence="7 10" id="KW-1133">Transmembrane helix</keyword>
<organism evidence="11 12">
    <name type="scientific">Paenalcaligenes hermetiae</name>
    <dbReference type="NCBI Taxonomy" id="1157987"/>
    <lineage>
        <taxon>Bacteria</taxon>
        <taxon>Pseudomonadati</taxon>
        <taxon>Pseudomonadota</taxon>
        <taxon>Betaproteobacteria</taxon>
        <taxon>Burkholderiales</taxon>
        <taxon>Alcaligenaceae</taxon>
        <taxon>Paenalcaligenes</taxon>
    </lineage>
</organism>
<evidence type="ECO:0000256" key="1">
    <source>
        <dbReference type="ARBA" id="ARBA00004429"/>
    </source>
</evidence>
<protein>
    <recommendedName>
        <fullName evidence="3">Spermidine export protein MdtI</fullName>
    </recommendedName>
</protein>
<accession>A0ABP9M8Z3</accession>
<evidence type="ECO:0000256" key="9">
    <source>
        <dbReference type="RuleBase" id="RU003942"/>
    </source>
</evidence>
<evidence type="ECO:0000256" key="6">
    <source>
        <dbReference type="ARBA" id="ARBA00022692"/>
    </source>
</evidence>
<feature type="transmembrane region" description="Helical" evidence="10">
    <location>
        <begin position="86"/>
        <end position="104"/>
    </location>
</feature>
<comment type="caution">
    <text evidence="11">The sequence shown here is derived from an EMBL/GenBank/DDBJ whole genome shotgun (WGS) entry which is preliminary data.</text>
</comment>
<dbReference type="InterPro" id="IPR045324">
    <property type="entry name" value="Small_multidrug_res"/>
</dbReference>